<dbReference type="PANTHER" id="PTHR45866">
    <property type="entry name" value="DNA GYRASE/TOPOISOMERASE SUBUNIT B"/>
    <property type="match status" value="1"/>
</dbReference>
<evidence type="ECO:0000313" key="4">
    <source>
        <dbReference type="EMBL" id="MBH8566291.1"/>
    </source>
</evidence>
<reference evidence="4 5" key="1">
    <citation type="journal article" date="2021" name="Int. J. Syst. Evol. Microbiol.">
        <title>Amazonocrinis nigriterrae gen. nov., sp. nov., Atlanticothrix silvestris gen. nov., sp. nov. and Dendronalium phyllosphericum gen. nov., sp. nov., nostocacean cyanobacteria from Brazilian environments.</title>
        <authorList>
            <person name="Alvarenga D.O."/>
            <person name="Andreote A.P.D."/>
            <person name="Branco L.H.Z."/>
            <person name="Delbaje E."/>
            <person name="Cruz R.B."/>
            <person name="Varani A.M."/>
            <person name="Fiore M.F."/>
        </authorList>
    </citation>
    <scope>NUCLEOTIDE SEQUENCE [LARGE SCALE GENOMIC DNA]</scope>
    <source>
        <strain evidence="4 5">CENA67</strain>
    </source>
</reference>
<dbReference type="AlphaFoldDB" id="A0A8J7HUZ8"/>
<comment type="catalytic activity">
    <reaction evidence="1">
        <text>ATP-dependent breakage, passage and rejoining of double-stranded DNA.</text>
        <dbReference type="EC" id="5.6.2.2"/>
    </reaction>
</comment>
<dbReference type="InterPro" id="IPR036890">
    <property type="entry name" value="HATPase_C_sf"/>
</dbReference>
<dbReference type="SUPFAM" id="SSF54211">
    <property type="entry name" value="Ribosomal protein S5 domain 2-like"/>
    <property type="match status" value="1"/>
</dbReference>
<dbReference type="PANTHER" id="PTHR45866:SF2">
    <property type="entry name" value="DNA TOPOISOMERASE (ATP-HYDROLYZING)"/>
    <property type="match status" value="1"/>
</dbReference>
<keyword evidence="3" id="KW-0413">Isomerase</keyword>
<proteinExistence type="predicted"/>
<gene>
    <name evidence="4" type="ORF">I8748_29745</name>
</gene>
<dbReference type="Gene3D" id="3.30.230.10">
    <property type="match status" value="1"/>
</dbReference>
<dbReference type="PRINTS" id="PR00418">
    <property type="entry name" value="TPI2FAMILY"/>
</dbReference>
<evidence type="ECO:0000256" key="1">
    <source>
        <dbReference type="ARBA" id="ARBA00000185"/>
    </source>
</evidence>
<dbReference type="InterPro" id="IPR014721">
    <property type="entry name" value="Ribsml_uS5_D2-typ_fold_subgr"/>
</dbReference>
<dbReference type="EMBL" id="JAECZC010000086">
    <property type="protein sequence ID" value="MBH8566291.1"/>
    <property type="molecule type" value="Genomic_DNA"/>
</dbReference>
<keyword evidence="5" id="KW-1185">Reference proteome</keyword>
<protein>
    <recommendedName>
        <fullName evidence="2">DNA topoisomerase (ATP-hydrolyzing)</fullName>
        <ecNumber evidence="2">5.6.2.2</ecNumber>
    </recommendedName>
</protein>
<accession>A0A8J7HUZ8</accession>
<evidence type="ECO:0000313" key="5">
    <source>
        <dbReference type="Proteomes" id="UP000632766"/>
    </source>
</evidence>
<evidence type="ECO:0000256" key="3">
    <source>
        <dbReference type="ARBA" id="ARBA00023235"/>
    </source>
</evidence>
<dbReference type="RefSeq" id="WP_198128046.1">
    <property type="nucleotide sequence ID" value="NZ_JAECZC010000086.1"/>
</dbReference>
<comment type="caution">
    <text evidence="4">The sequence shown here is derived from an EMBL/GenBank/DDBJ whole genome shotgun (WGS) entry which is preliminary data.</text>
</comment>
<dbReference type="SUPFAM" id="SSF55874">
    <property type="entry name" value="ATPase domain of HSP90 chaperone/DNA topoisomerase II/histidine kinase"/>
    <property type="match status" value="1"/>
</dbReference>
<evidence type="ECO:0000256" key="2">
    <source>
        <dbReference type="ARBA" id="ARBA00012895"/>
    </source>
</evidence>
<dbReference type="Proteomes" id="UP000632766">
    <property type="component" value="Unassembled WGS sequence"/>
</dbReference>
<dbReference type="InterPro" id="IPR020568">
    <property type="entry name" value="Ribosomal_Su5_D2-typ_SF"/>
</dbReference>
<dbReference type="EC" id="5.6.2.2" evidence="2"/>
<dbReference type="GO" id="GO:0003918">
    <property type="term" value="F:DNA topoisomerase type II (double strand cut, ATP-hydrolyzing) activity"/>
    <property type="evidence" value="ECO:0007669"/>
    <property type="project" value="UniProtKB-EC"/>
</dbReference>
<dbReference type="Gene3D" id="3.30.565.10">
    <property type="entry name" value="Histidine kinase-like ATPase, C-terminal domain"/>
    <property type="match status" value="1"/>
</dbReference>
<name>A0A8J7HUZ8_9NOST</name>
<organism evidence="4 5">
    <name type="scientific">Amazonocrinis nigriterrae CENA67</name>
    <dbReference type="NCBI Taxonomy" id="2794033"/>
    <lineage>
        <taxon>Bacteria</taxon>
        <taxon>Bacillati</taxon>
        <taxon>Cyanobacteriota</taxon>
        <taxon>Cyanophyceae</taxon>
        <taxon>Nostocales</taxon>
        <taxon>Nostocaceae</taxon>
        <taxon>Amazonocrinis</taxon>
        <taxon>Amazonocrinis nigriterrae</taxon>
    </lineage>
</organism>
<sequence length="335" mass="37358">MMNEESALSEYEKEVQAIRRRPGMYFGSTGDRGVEQFVYELVANVIDAFLVNQATFVNVEINEAIISVTDDGLGLPFDEPSDENGVSLATKFLTRIHWTGSHDEHAPHVHIISLGVGLACLNAASLQLNVQSWRSGALWEQRFIRGFAQDAARIIEQGNGRGTSIEVIPDPQLFGEAKPRLGVIRRALFETAHLYSGFKIGFNGERFHASQGLQMLGFMLLDPLCLYNEPHTRPFHITLHYENVFIEAAAFGKGRSQTQTFSWVNGAGTPEHGSHVEGFSQALEEVGWNPSLKLIHVIMYDPQFAGPTRNKLDVPYIQKVIQDASGESLRKYRSI</sequence>